<dbReference type="InterPro" id="IPR041657">
    <property type="entry name" value="HTH_17"/>
</dbReference>
<name>A0A9W4FE24_9MYCO</name>
<organism evidence="2 3">
    <name type="scientific">Mycobacterium gallinarum</name>
    <dbReference type="NCBI Taxonomy" id="39689"/>
    <lineage>
        <taxon>Bacteria</taxon>
        <taxon>Bacillati</taxon>
        <taxon>Actinomycetota</taxon>
        <taxon>Actinomycetes</taxon>
        <taxon>Mycobacteriales</taxon>
        <taxon>Mycobacteriaceae</taxon>
        <taxon>Mycobacterium</taxon>
    </lineage>
</organism>
<evidence type="ECO:0000313" key="3">
    <source>
        <dbReference type="Proteomes" id="UP000465785"/>
    </source>
</evidence>
<dbReference type="Pfam" id="PF12728">
    <property type="entry name" value="HTH_17"/>
    <property type="match status" value="1"/>
</dbReference>
<proteinExistence type="predicted"/>
<evidence type="ECO:0000259" key="1">
    <source>
        <dbReference type="Pfam" id="PF12728"/>
    </source>
</evidence>
<dbReference type="KEGG" id="mgau:MGALJ_09970"/>
<dbReference type="GO" id="GO:0003677">
    <property type="term" value="F:DNA binding"/>
    <property type="evidence" value="ECO:0007669"/>
    <property type="project" value="InterPro"/>
</dbReference>
<dbReference type="RefSeq" id="WP_163726873.1">
    <property type="nucleotide sequence ID" value="NZ_AP022601.1"/>
</dbReference>
<dbReference type="EMBL" id="AP022601">
    <property type="protein sequence ID" value="BBY91328.1"/>
    <property type="molecule type" value="Genomic_DNA"/>
</dbReference>
<evidence type="ECO:0000313" key="2">
    <source>
        <dbReference type="EMBL" id="BBY91328.1"/>
    </source>
</evidence>
<dbReference type="NCBIfam" id="TIGR01764">
    <property type="entry name" value="excise"/>
    <property type="match status" value="1"/>
</dbReference>
<feature type="domain" description="Helix-turn-helix" evidence="1">
    <location>
        <begin position="9"/>
        <end position="56"/>
    </location>
</feature>
<keyword evidence="3" id="KW-1185">Reference proteome</keyword>
<dbReference type="InterPro" id="IPR010093">
    <property type="entry name" value="SinI_DNA-bd"/>
</dbReference>
<reference evidence="2 3" key="1">
    <citation type="journal article" date="2019" name="Emerg. Microbes Infect.">
        <title>Comprehensive subspecies identification of 175 nontuberculous mycobacteria species based on 7547 genomic profiles.</title>
        <authorList>
            <person name="Matsumoto Y."/>
            <person name="Kinjo T."/>
            <person name="Motooka D."/>
            <person name="Nabeya D."/>
            <person name="Jung N."/>
            <person name="Uechi K."/>
            <person name="Horii T."/>
            <person name="Iida T."/>
            <person name="Fujita J."/>
            <person name="Nakamura S."/>
        </authorList>
    </citation>
    <scope>NUCLEOTIDE SEQUENCE [LARGE SCALE GENOMIC DNA]</scope>
    <source>
        <strain evidence="2 3">JCM 6399</strain>
    </source>
</reference>
<dbReference type="Proteomes" id="UP000465785">
    <property type="component" value="Chromosome"/>
</dbReference>
<protein>
    <recommendedName>
        <fullName evidence="1">Helix-turn-helix domain-containing protein</fullName>
    </recommendedName>
</protein>
<dbReference type="AlphaFoldDB" id="A0A9W4FE24"/>
<sequence>MPEHQTNSLDIAAAAVELNVSKKFIRERIADGSLPAHRLRGSRLIRITRTDLEALKQPIRGGAAG</sequence>
<gene>
    <name evidence="2" type="ORF">MGALJ_09970</name>
</gene>
<accession>A0A9W4FE24</accession>